<feature type="transmembrane region" description="Helical" evidence="1">
    <location>
        <begin position="52"/>
        <end position="71"/>
    </location>
</feature>
<keyword evidence="1" id="KW-1133">Transmembrane helix</keyword>
<feature type="domain" description="LysM" evidence="2">
    <location>
        <begin position="82"/>
        <end position="131"/>
    </location>
</feature>
<evidence type="ECO:0000256" key="1">
    <source>
        <dbReference type="SAM" id="Phobius"/>
    </source>
</evidence>
<evidence type="ECO:0000313" key="3">
    <source>
        <dbReference type="EMBL" id="GMA39256.1"/>
    </source>
</evidence>
<reference evidence="4" key="1">
    <citation type="journal article" date="2019" name="Int. J. Syst. Evol. Microbiol.">
        <title>The Global Catalogue of Microorganisms (GCM) 10K type strain sequencing project: providing services to taxonomists for standard genome sequencing and annotation.</title>
        <authorList>
            <consortium name="The Broad Institute Genomics Platform"/>
            <consortium name="The Broad Institute Genome Sequencing Center for Infectious Disease"/>
            <person name="Wu L."/>
            <person name="Ma J."/>
        </authorList>
    </citation>
    <scope>NUCLEOTIDE SEQUENCE [LARGE SCALE GENOMIC DNA]</scope>
    <source>
        <strain evidence="4">NBRC 113072</strain>
    </source>
</reference>
<dbReference type="InterPro" id="IPR036779">
    <property type="entry name" value="LysM_dom_sf"/>
</dbReference>
<dbReference type="PROSITE" id="PS51782">
    <property type="entry name" value="LYSM"/>
    <property type="match status" value="1"/>
</dbReference>
<dbReference type="RefSeq" id="WP_284303208.1">
    <property type="nucleotide sequence ID" value="NZ_BSUO01000001.1"/>
</dbReference>
<name>A0ABQ6IQ79_9MICO</name>
<evidence type="ECO:0000313" key="4">
    <source>
        <dbReference type="Proteomes" id="UP001157126"/>
    </source>
</evidence>
<dbReference type="InterPro" id="IPR018392">
    <property type="entry name" value="LysM"/>
</dbReference>
<keyword evidence="1" id="KW-0812">Transmembrane</keyword>
<dbReference type="Proteomes" id="UP001157126">
    <property type="component" value="Unassembled WGS sequence"/>
</dbReference>
<keyword evidence="4" id="KW-1185">Reference proteome</keyword>
<dbReference type="Pfam" id="PF01476">
    <property type="entry name" value="LysM"/>
    <property type="match status" value="1"/>
</dbReference>
<proteinExistence type="predicted"/>
<organism evidence="3 4">
    <name type="scientific">Mobilicoccus caccae</name>
    <dbReference type="NCBI Taxonomy" id="1859295"/>
    <lineage>
        <taxon>Bacteria</taxon>
        <taxon>Bacillati</taxon>
        <taxon>Actinomycetota</taxon>
        <taxon>Actinomycetes</taxon>
        <taxon>Micrococcales</taxon>
        <taxon>Dermatophilaceae</taxon>
        <taxon>Mobilicoccus</taxon>
    </lineage>
</organism>
<gene>
    <name evidence="3" type="ORF">GCM10025883_13010</name>
</gene>
<sequence length="135" mass="14099">MTVQAWSPDHQAGAMFAPAPEGSAPQGPALRVVRDDEVHLASRLRLTARGRLACTLLAFGLMSLVVLMMWARLTAPVLPATHAVTVESGQTLSQIAAQELPMVPLEAAVVRIQLANGLNSSAVVTGQALVIPGSD</sequence>
<evidence type="ECO:0000259" key="2">
    <source>
        <dbReference type="PROSITE" id="PS51782"/>
    </source>
</evidence>
<dbReference type="Gene3D" id="3.10.350.10">
    <property type="entry name" value="LysM domain"/>
    <property type="match status" value="1"/>
</dbReference>
<accession>A0ABQ6IQ79</accession>
<protein>
    <recommendedName>
        <fullName evidence="2">LysM domain-containing protein</fullName>
    </recommendedName>
</protein>
<keyword evidence="1" id="KW-0472">Membrane</keyword>
<dbReference type="EMBL" id="BSUO01000001">
    <property type="protein sequence ID" value="GMA39256.1"/>
    <property type="molecule type" value="Genomic_DNA"/>
</dbReference>
<comment type="caution">
    <text evidence="3">The sequence shown here is derived from an EMBL/GenBank/DDBJ whole genome shotgun (WGS) entry which is preliminary data.</text>
</comment>